<dbReference type="SUPFAM" id="SSF46689">
    <property type="entry name" value="Homeodomain-like"/>
    <property type="match status" value="1"/>
</dbReference>
<dbReference type="NCBIfam" id="NF047593">
    <property type="entry name" value="IS66_ISAeme5_TnpA"/>
    <property type="match status" value="1"/>
</dbReference>
<dbReference type="STRING" id="391616.OA238_c00940"/>
<sequence>MMGKQQRGRGTKYDDVFKRQLVAESHADGVSVSMVSKRHGVTTSRIYAWRNDPLFQEQPATPTEFMPVEALEGTTASRSPGPKIEITLENGRKLSVRDDVDAGFVLELARGLAA</sequence>
<dbReference type="GO" id="GO:0004803">
    <property type="term" value="F:transposase activity"/>
    <property type="evidence" value="ECO:0007669"/>
    <property type="project" value="InterPro"/>
</dbReference>
<evidence type="ECO:0008006" key="4">
    <source>
        <dbReference type="Google" id="ProtNLM"/>
    </source>
</evidence>
<evidence type="ECO:0000313" key="3">
    <source>
        <dbReference type="Proteomes" id="UP000004688"/>
    </source>
</evidence>
<dbReference type="OrthoDB" id="9800877at2"/>
<name>B5JZW5_9RHOB</name>
<evidence type="ECO:0000313" key="2">
    <source>
        <dbReference type="EMBL" id="AGI73005.1"/>
    </source>
</evidence>
<gene>
    <name evidence="1" type="ORF">OA238_c00940</name>
    <name evidence="2" type="ORF">OA238_c29950</name>
</gene>
<dbReference type="KEGG" id="oar:OA238_c00940"/>
<dbReference type="GO" id="GO:0003677">
    <property type="term" value="F:DNA binding"/>
    <property type="evidence" value="ECO:0007669"/>
    <property type="project" value="InterPro"/>
</dbReference>
<dbReference type="GO" id="GO:0006313">
    <property type="term" value="P:DNA transposition"/>
    <property type="evidence" value="ECO:0007669"/>
    <property type="project" value="InterPro"/>
</dbReference>
<dbReference type="RefSeq" id="WP_015493606.1">
    <property type="nucleotide sequence ID" value="NC_020908.1"/>
</dbReference>
<dbReference type="HOGENOM" id="CLU_113764_4_0_5"/>
<dbReference type="AlphaFoldDB" id="B5JZW5"/>
<evidence type="ECO:0000313" key="1">
    <source>
        <dbReference type="EMBL" id="AGI70365.1"/>
    </source>
</evidence>
<dbReference type="eggNOG" id="COG2963">
    <property type="taxonomic scope" value="Bacteria"/>
</dbReference>
<organism evidence="2 3">
    <name type="scientific">Octadecabacter arcticus 238</name>
    <dbReference type="NCBI Taxonomy" id="391616"/>
    <lineage>
        <taxon>Bacteria</taxon>
        <taxon>Pseudomonadati</taxon>
        <taxon>Pseudomonadota</taxon>
        <taxon>Alphaproteobacteria</taxon>
        <taxon>Rhodobacterales</taxon>
        <taxon>Roseobacteraceae</taxon>
        <taxon>Octadecabacter</taxon>
    </lineage>
</organism>
<keyword evidence="3" id="KW-1185">Reference proteome</keyword>
<dbReference type="Proteomes" id="UP000004688">
    <property type="component" value="Chromosome"/>
</dbReference>
<protein>
    <recommendedName>
        <fullName evidence="4">Transposase</fullName>
    </recommendedName>
</protein>
<dbReference type="InterPro" id="IPR009057">
    <property type="entry name" value="Homeodomain-like_sf"/>
</dbReference>
<proteinExistence type="predicted"/>
<dbReference type="KEGG" id="oar:OA238_c29950"/>
<dbReference type="EMBL" id="CP003742">
    <property type="protein sequence ID" value="AGI73005.1"/>
    <property type="molecule type" value="Genomic_DNA"/>
</dbReference>
<dbReference type="Pfam" id="PF01527">
    <property type="entry name" value="HTH_Tnp_1"/>
    <property type="match status" value="1"/>
</dbReference>
<reference evidence="2 3" key="1">
    <citation type="journal article" date="2013" name="PLoS ONE">
        <title>Poles Apart: Arctic and Antarctic Octadecabacter strains Share High Genome Plasticity and a New Type of Xanthorhodopsin.</title>
        <authorList>
            <person name="Vollmers J."/>
            <person name="Voget S."/>
            <person name="Dietrich S."/>
            <person name="Gollnow K."/>
            <person name="Smits M."/>
            <person name="Meyer K."/>
            <person name="Brinkhoff T."/>
            <person name="Simon M."/>
            <person name="Daniel R."/>
        </authorList>
    </citation>
    <scope>NUCLEOTIDE SEQUENCE [LARGE SCALE GENOMIC DNA]</scope>
    <source>
        <strain evidence="2 3">238</strain>
    </source>
</reference>
<dbReference type="EMBL" id="CP003742">
    <property type="protein sequence ID" value="AGI70365.1"/>
    <property type="molecule type" value="Genomic_DNA"/>
</dbReference>
<accession>B5JZW5</accession>
<dbReference type="InterPro" id="IPR002514">
    <property type="entry name" value="Transposase_8"/>
</dbReference>